<proteinExistence type="predicted"/>
<evidence type="ECO:0000313" key="1">
    <source>
        <dbReference type="EMBL" id="SUV29505.1"/>
    </source>
</evidence>
<dbReference type="OrthoDB" id="1007434at2"/>
<dbReference type="Proteomes" id="UP000254424">
    <property type="component" value="Unassembled WGS sequence"/>
</dbReference>
<dbReference type="STRING" id="483216.BACEGG_02338"/>
<evidence type="ECO:0008006" key="3">
    <source>
        <dbReference type="Google" id="ProtNLM"/>
    </source>
</evidence>
<sequence length="354" mass="41730">MKILFVCPSKKLFNNPFIIELSSAMKKLGYQVNTSVSEFWKHPYNYDIIHIQWPHAIFNFSTPTTTEIIQLKKHFDNIRGQVQLIYTRHNEKPHYNNDKNLRECYKLVEESVDAIIHLGKYGIDELKKRFSQTQHFIIPHHIYENIYNIKISKKEARTKLHIPLNDFVILSFGAFRNIEEAQMIIDSFKIVQIPNKRLIAPSIGQPLNLYVRRRNIFKWISAWRKSFQLKRKHIYFSKKFVEDKEVSYYFAACDVVLIQRKKILNSGNLPLAFYFSKVVIGPNIGNVGITLRETNNYTFNPNKLNSITSAIEKAYRSDRSSIEKANYLYAKEKFTLNKIALMHINVYNTLLNKK</sequence>
<gene>
    <name evidence="1" type="ORF">NCTC11155_01492</name>
</gene>
<accession>A0A380YKX7</accession>
<name>A0A380YKX7_9BACE</name>
<dbReference type="RefSeq" id="WP_004290660.1">
    <property type="nucleotide sequence ID" value="NZ_CABKNQ010000018.1"/>
</dbReference>
<dbReference type="AlphaFoldDB" id="A0A380YKX7"/>
<reference evidence="1 2" key="1">
    <citation type="submission" date="2018-06" db="EMBL/GenBank/DDBJ databases">
        <authorList>
            <consortium name="Pathogen Informatics"/>
            <person name="Doyle S."/>
        </authorList>
    </citation>
    <scope>NUCLEOTIDE SEQUENCE [LARGE SCALE GENOMIC DNA]</scope>
    <source>
        <strain evidence="1 2">NCTC11155</strain>
    </source>
</reference>
<dbReference type="Gene3D" id="3.40.50.2000">
    <property type="entry name" value="Glycogen Phosphorylase B"/>
    <property type="match status" value="2"/>
</dbReference>
<dbReference type="SUPFAM" id="SSF53756">
    <property type="entry name" value="UDP-Glycosyltransferase/glycogen phosphorylase"/>
    <property type="match status" value="1"/>
</dbReference>
<protein>
    <recommendedName>
        <fullName evidence="3">Glycosyltransferase family 1 protein</fullName>
    </recommendedName>
</protein>
<dbReference type="GeneID" id="93071398"/>
<dbReference type="EMBL" id="UFSX01000001">
    <property type="protein sequence ID" value="SUV29505.1"/>
    <property type="molecule type" value="Genomic_DNA"/>
</dbReference>
<organism evidence="1 2">
    <name type="scientific">Bacteroides eggerthii</name>
    <dbReference type="NCBI Taxonomy" id="28111"/>
    <lineage>
        <taxon>Bacteria</taxon>
        <taxon>Pseudomonadati</taxon>
        <taxon>Bacteroidota</taxon>
        <taxon>Bacteroidia</taxon>
        <taxon>Bacteroidales</taxon>
        <taxon>Bacteroidaceae</taxon>
        <taxon>Bacteroides</taxon>
    </lineage>
</organism>
<evidence type="ECO:0000313" key="2">
    <source>
        <dbReference type="Proteomes" id="UP000254424"/>
    </source>
</evidence>